<keyword evidence="5 7" id="KW-0378">Hydrolase</keyword>
<dbReference type="STRING" id="195883.A0A482XB79"/>
<evidence type="ECO:0000256" key="2">
    <source>
        <dbReference type="ARBA" id="ARBA00022645"/>
    </source>
</evidence>
<dbReference type="OrthoDB" id="443318at2759"/>
<evidence type="ECO:0000256" key="6">
    <source>
        <dbReference type="ARBA" id="ARBA00023180"/>
    </source>
</evidence>
<keyword evidence="6" id="KW-0325">Glycoprotein</keyword>
<dbReference type="EMBL" id="QKKF02014550">
    <property type="protein sequence ID" value="RZF42728.1"/>
    <property type="molecule type" value="Genomic_DNA"/>
</dbReference>
<keyword evidence="3 7" id="KW-0645">Protease</keyword>
<evidence type="ECO:0000256" key="5">
    <source>
        <dbReference type="ARBA" id="ARBA00022801"/>
    </source>
</evidence>
<dbReference type="InParanoid" id="A0A482XB79"/>
<dbReference type="Proteomes" id="UP000291343">
    <property type="component" value="Unassembled WGS sequence"/>
</dbReference>
<gene>
    <name evidence="8" type="ORF">LSTR_LSTR015974</name>
</gene>
<dbReference type="GO" id="GO:0004185">
    <property type="term" value="F:serine-type carboxypeptidase activity"/>
    <property type="evidence" value="ECO:0007669"/>
    <property type="project" value="UniProtKB-UniRule"/>
</dbReference>
<name>A0A482XB79_LAOST</name>
<reference evidence="8 9" key="1">
    <citation type="journal article" date="2017" name="Gigascience">
        <title>Genome sequence of the small brown planthopper, Laodelphax striatellus.</title>
        <authorList>
            <person name="Zhu J."/>
            <person name="Jiang F."/>
            <person name="Wang X."/>
            <person name="Yang P."/>
            <person name="Bao Y."/>
            <person name="Zhao W."/>
            <person name="Wang W."/>
            <person name="Lu H."/>
            <person name="Wang Q."/>
            <person name="Cui N."/>
            <person name="Li J."/>
            <person name="Chen X."/>
            <person name="Luo L."/>
            <person name="Yu J."/>
            <person name="Kang L."/>
            <person name="Cui F."/>
        </authorList>
    </citation>
    <scope>NUCLEOTIDE SEQUENCE [LARGE SCALE GENOMIC DNA]</scope>
    <source>
        <strain evidence="8">Lst14</strain>
    </source>
</reference>
<dbReference type="PANTHER" id="PTHR11802">
    <property type="entry name" value="SERINE PROTEASE FAMILY S10 SERINE CARBOXYPEPTIDASE"/>
    <property type="match status" value="1"/>
</dbReference>
<dbReference type="SMR" id="A0A482XB79"/>
<keyword evidence="4" id="KW-0732">Signal</keyword>
<dbReference type="InterPro" id="IPR033124">
    <property type="entry name" value="Ser_caboxypep_his_AS"/>
</dbReference>
<organism evidence="8 9">
    <name type="scientific">Laodelphax striatellus</name>
    <name type="common">Small brown planthopper</name>
    <name type="synonym">Delphax striatella</name>
    <dbReference type="NCBI Taxonomy" id="195883"/>
    <lineage>
        <taxon>Eukaryota</taxon>
        <taxon>Metazoa</taxon>
        <taxon>Ecdysozoa</taxon>
        <taxon>Arthropoda</taxon>
        <taxon>Hexapoda</taxon>
        <taxon>Insecta</taxon>
        <taxon>Pterygota</taxon>
        <taxon>Neoptera</taxon>
        <taxon>Paraneoptera</taxon>
        <taxon>Hemiptera</taxon>
        <taxon>Auchenorrhyncha</taxon>
        <taxon>Fulgoroidea</taxon>
        <taxon>Delphacidae</taxon>
        <taxon>Criomorphinae</taxon>
        <taxon>Laodelphax</taxon>
    </lineage>
</organism>
<dbReference type="InterPro" id="IPR001563">
    <property type="entry name" value="Peptidase_S10"/>
</dbReference>
<proteinExistence type="inferred from homology"/>
<evidence type="ECO:0000313" key="9">
    <source>
        <dbReference type="Proteomes" id="UP000291343"/>
    </source>
</evidence>
<keyword evidence="2 7" id="KW-0121">Carboxypeptidase</keyword>
<dbReference type="PANTHER" id="PTHR11802:SF472">
    <property type="entry name" value="SERINE CARBOXYPEPTIDASE CPVL-RELATED"/>
    <property type="match status" value="1"/>
</dbReference>
<accession>A0A482XB79</accession>
<dbReference type="PROSITE" id="PS00131">
    <property type="entry name" value="CARBOXYPEPT_SER_SER"/>
    <property type="match status" value="1"/>
</dbReference>
<dbReference type="AlphaFoldDB" id="A0A482XB79"/>
<dbReference type="SUPFAM" id="SSF53474">
    <property type="entry name" value="alpha/beta-Hydrolases"/>
    <property type="match status" value="1"/>
</dbReference>
<sequence length="473" mass="53878">MVVYQCLKTCGFFLTVCLIISVDCSLLHKKNSFENVGKSELFLTPLIEQGLLDKARKLSMVKPLLKNFSVESHAGYLTVDKNYNSNIFFCFFKSVTDWEKAPVTVWLQGGPGSSGFFGLLLEHGPYMLKNCELFPRDYSWHNLSNMIYIDNPVGTGFSFTELDGYTRNQTIIGEHLYSAVEQFLTLFPNLKNNKFFITGESYAGKYVPSLAYTIHKKNAEVNNSFKVNLQGLMIGNGLSDPVNMMKYGDYLYQTGLIDFEGLSLFHEYENNIVASVNEGNYDKATDLFGELVLGYRYSPHGTLLTNLTGIQEHFNFLNEHESGWSSNHTKFVNSEVFRRAVHVGNRQFSDGKAVAENLKQDIMKSVISKIVELLDQYRITFYNGQLDIICAYPLTVNFLQNMKWKHADSYKKAERMIWKNGDDVLGYYKVVNNLNEILVRNAGHLVPTSQPRTAFLLFASFITNNLHNTTLQN</sequence>
<dbReference type="InterPro" id="IPR029058">
    <property type="entry name" value="AB_hydrolase_fold"/>
</dbReference>
<protein>
    <recommendedName>
        <fullName evidence="7">Carboxypeptidase</fullName>
        <ecNumber evidence="7">3.4.16.-</ecNumber>
    </recommendedName>
</protein>
<evidence type="ECO:0000256" key="1">
    <source>
        <dbReference type="ARBA" id="ARBA00009431"/>
    </source>
</evidence>
<dbReference type="FunCoup" id="A0A482XB79">
    <property type="interactions" value="60"/>
</dbReference>
<comment type="caution">
    <text evidence="8">The sequence shown here is derived from an EMBL/GenBank/DDBJ whole genome shotgun (WGS) entry which is preliminary data.</text>
</comment>
<evidence type="ECO:0000256" key="7">
    <source>
        <dbReference type="RuleBase" id="RU361156"/>
    </source>
</evidence>
<dbReference type="GO" id="GO:0006508">
    <property type="term" value="P:proteolysis"/>
    <property type="evidence" value="ECO:0007669"/>
    <property type="project" value="UniProtKB-KW"/>
</dbReference>
<dbReference type="PRINTS" id="PR00724">
    <property type="entry name" value="CRBOXYPTASEC"/>
</dbReference>
<comment type="similarity">
    <text evidence="1 7">Belongs to the peptidase S10 family.</text>
</comment>
<evidence type="ECO:0000256" key="3">
    <source>
        <dbReference type="ARBA" id="ARBA00022670"/>
    </source>
</evidence>
<dbReference type="InterPro" id="IPR018202">
    <property type="entry name" value="Ser_caboxypep_ser_AS"/>
</dbReference>
<dbReference type="EC" id="3.4.16.-" evidence="7"/>
<keyword evidence="9" id="KW-1185">Reference proteome</keyword>
<dbReference type="Gene3D" id="3.40.50.1820">
    <property type="entry name" value="alpha/beta hydrolase"/>
    <property type="match status" value="1"/>
</dbReference>
<evidence type="ECO:0000313" key="8">
    <source>
        <dbReference type="EMBL" id="RZF42728.1"/>
    </source>
</evidence>
<dbReference type="Pfam" id="PF00450">
    <property type="entry name" value="Peptidase_S10"/>
    <property type="match status" value="1"/>
</dbReference>
<evidence type="ECO:0000256" key="4">
    <source>
        <dbReference type="ARBA" id="ARBA00022729"/>
    </source>
</evidence>
<dbReference type="PROSITE" id="PS00560">
    <property type="entry name" value="CARBOXYPEPT_SER_HIS"/>
    <property type="match status" value="1"/>
</dbReference>